<dbReference type="InterPro" id="IPR003447">
    <property type="entry name" value="FEMABX"/>
</dbReference>
<keyword evidence="6" id="KW-0961">Cell wall biogenesis/degradation</keyword>
<dbReference type="Gene3D" id="3.40.630.30">
    <property type="match status" value="2"/>
</dbReference>
<evidence type="ECO:0000256" key="1">
    <source>
        <dbReference type="ARBA" id="ARBA00009943"/>
    </source>
</evidence>
<dbReference type="SUPFAM" id="SSF55729">
    <property type="entry name" value="Acyl-CoA N-acyltransferases (Nat)"/>
    <property type="match status" value="2"/>
</dbReference>
<comment type="caution">
    <text evidence="7">The sequence shown here is derived from an EMBL/GenBank/DDBJ whole genome shotgun (WGS) entry which is preliminary data.</text>
</comment>
<evidence type="ECO:0000256" key="4">
    <source>
        <dbReference type="ARBA" id="ARBA00022984"/>
    </source>
</evidence>
<accession>A0A2H0WS66</accession>
<keyword evidence="4" id="KW-0573">Peptidoglycan synthesis</keyword>
<dbReference type="AlphaFoldDB" id="A0A2H0WS66"/>
<organism evidence="7 8">
    <name type="scientific">Candidatus Shapirobacteria bacterium CG09_land_8_20_14_0_10_39_12</name>
    <dbReference type="NCBI Taxonomy" id="1974885"/>
    <lineage>
        <taxon>Bacteria</taxon>
        <taxon>Candidatus Shapironibacteriota</taxon>
    </lineage>
</organism>
<evidence type="ECO:0000256" key="2">
    <source>
        <dbReference type="ARBA" id="ARBA00022679"/>
    </source>
</evidence>
<protein>
    <submittedName>
        <fullName evidence="7">Peptidoglycan bridge formation protein FemAB</fullName>
    </submittedName>
</protein>
<keyword evidence="3" id="KW-0133">Cell shape</keyword>
<sequence>MKTVEISGIEKEKVKDFNQRASHPLQSWEWGEFRKLQGHKVVRTGKEKDGQLKEIYQITFHSIPLLPQTVGYLPKSSLLDNEIVEKLRQIGKENKAIFIKIEPNIEMQSGKETELQKLGLIKGKPLFTKFTSVIDLTRPEEEIFSSFKQKTRYNIRLAEKHGIKIQEDNSNEAFENYLNLLFETTSRQGFYAHNKEYHRKQWQILKPAGISHLLTATYQGITLASFLLFSFNGVLYYPYGASTREHKELMAPTLLMWEAIKFGKKLGCKSFDLWGDLEPNPAPNHPYFGFHRFKDGFSPKLLEFMGSYDLVINPTLYQIYKIIDNIRWRILRLRAKLT</sequence>
<dbReference type="GO" id="GO:0016755">
    <property type="term" value="F:aminoacyltransferase activity"/>
    <property type="evidence" value="ECO:0007669"/>
    <property type="project" value="InterPro"/>
</dbReference>
<keyword evidence="2" id="KW-0808">Transferase</keyword>
<evidence type="ECO:0000313" key="7">
    <source>
        <dbReference type="EMBL" id="PIS14778.1"/>
    </source>
</evidence>
<dbReference type="PANTHER" id="PTHR36174">
    <property type="entry name" value="LIPID II:GLYCINE GLYCYLTRANSFERASE"/>
    <property type="match status" value="1"/>
</dbReference>
<dbReference type="Proteomes" id="UP000230775">
    <property type="component" value="Unassembled WGS sequence"/>
</dbReference>
<evidence type="ECO:0000256" key="3">
    <source>
        <dbReference type="ARBA" id="ARBA00022960"/>
    </source>
</evidence>
<dbReference type="GO" id="GO:0008360">
    <property type="term" value="P:regulation of cell shape"/>
    <property type="evidence" value="ECO:0007669"/>
    <property type="project" value="UniProtKB-KW"/>
</dbReference>
<gene>
    <name evidence="7" type="ORF">COT64_00790</name>
</gene>
<evidence type="ECO:0000256" key="5">
    <source>
        <dbReference type="ARBA" id="ARBA00023315"/>
    </source>
</evidence>
<dbReference type="PROSITE" id="PS51191">
    <property type="entry name" value="FEMABX"/>
    <property type="match status" value="1"/>
</dbReference>
<dbReference type="PANTHER" id="PTHR36174:SF1">
    <property type="entry name" value="LIPID II:GLYCINE GLYCYLTRANSFERASE"/>
    <property type="match status" value="1"/>
</dbReference>
<comment type="similarity">
    <text evidence="1">Belongs to the FemABX family.</text>
</comment>
<name>A0A2H0WS66_9BACT</name>
<dbReference type="GO" id="GO:0071555">
    <property type="term" value="P:cell wall organization"/>
    <property type="evidence" value="ECO:0007669"/>
    <property type="project" value="UniProtKB-KW"/>
</dbReference>
<keyword evidence="5" id="KW-0012">Acyltransferase</keyword>
<dbReference type="GO" id="GO:0009252">
    <property type="term" value="P:peptidoglycan biosynthetic process"/>
    <property type="evidence" value="ECO:0007669"/>
    <property type="project" value="UniProtKB-KW"/>
</dbReference>
<dbReference type="EMBL" id="PEZI01000020">
    <property type="protein sequence ID" value="PIS14778.1"/>
    <property type="molecule type" value="Genomic_DNA"/>
</dbReference>
<proteinExistence type="inferred from homology"/>
<dbReference type="Pfam" id="PF02388">
    <property type="entry name" value="FemAB"/>
    <property type="match status" value="2"/>
</dbReference>
<evidence type="ECO:0000256" key="6">
    <source>
        <dbReference type="ARBA" id="ARBA00023316"/>
    </source>
</evidence>
<reference evidence="8" key="1">
    <citation type="submission" date="2017-09" db="EMBL/GenBank/DDBJ databases">
        <title>Depth-based differentiation of microbial function through sediment-hosted aquifers and enrichment of novel symbionts in the deep terrestrial subsurface.</title>
        <authorList>
            <person name="Probst A.J."/>
            <person name="Ladd B."/>
            <person name="Jarett J.K."/>
            <person name="Geller-Mcgrath D.E."/>
            <person name="Sieber C.M.K."/>
            <person name="Emerson J.B."/>
            <person name="Anantharaman K."/>
            <person name="Thomas B.C."/>
            <person name="Malmstrom R."/>
            <person name="Stieglmeier M."/>
            <person name="Klingl A."/>
            <person name="Woyke T."/>
            <person name="Ryan C.M."/>
            <person name="Banfield J.F."/>
        </authorList>
    </citation>
    <scope>NUCLEOTIDE SEQUENCE [LARGE SCALE GENOMIC DNA]</scope>
</reference>
<dbReference type="InterPro" id="IPR050644">
    <property type="entry name" value="PG_Glycine_Bridge_Synth"/>
</dbReference>
<dbReference type="InterPro" id="IPR016181">
    <property type="entry name" value="Acyl_CoA_acyltransferase"/>
</dbReference>
<evidence type="ECO:0000313" key="8">
    <source>
        <dbReference type="Proteomes" id="UP000230775"/>
    </source>
</evidence>